<name>A0A8I1D751_RHOER</name>
<accession>A0A8I1D751</accession>
<sequence length="243" mass="26261">MKSLIEQSHRVATSGVSVVLSSYIVLTLLWILSLHVANDSGSTSVALALAMIKVTLNFTVLHFLTLISLSAGLRPRSIHDVLDTLQKHGPAIGKPWVTATLTIIMITAAVWIPFAVLLDGAGVNELHYVQVIAQPLALLLGLVRGTGIAVKLNCNLPRTGPPDRDCFPLTLGALLVATQMVTHFYILEFSYDAGHAWLVPVAVAISSALTAAIVDAALRRITRYRRVPTEPRTTVKLPQHNSR</sequence>
<keyword evidence="3" id="KW-1185">Reference proteome</keyword>
<reference evidence="2 3" key="1">
    <citation type="submission" date="2020-12" db="EMBL/GenBank/DDBJ databases">
        <title>Draft genome sequence of furan degrading bacterial strain FUR100.</title>
        <authorList>
            <person name="Woiski C."/>
        </authorList>
    </citation>
    <scope>NUCLEOTIDE SEQUENCE [LARGE SCALE GENOMIC DNA]</scope>
    <source>
        <strain evidence="2 3">FUR100</strain>
    </source>
</reference>
<feature type="transmembrane region" description="Helical" evidence="1">
    <location>
        <begin position="96"/>
        <end position="116"/>
    </location>
</feature>
<keyword evidence="1" id="KW-0472">Membrane</keyword>
<keyword evidence="1" id="KW-0812">Transmembrane</keyword>
<dbReference type="Proteomes" id="UP000627573">
    <property type="component" value="Unassembled WGS sequence"/>
</dbReference>
<keyword evidence="1" id="KW-1133">Transmembrane helix</keyword>
<gene>
    <name evidence="2" type="ORF">I3517_14885</name>
</gene>
<proteinExistence type="predicted"/>
<evidence type="ECO:0000313" key="3">
    <source>
        <dbReference type="Proteomes" id="UP000627573"/>
    </source>
</evidence>
<feature type="transmembrane region" description="Helical" evidence="1">
    <location>
        <begin position="136"/>
        <end position="154"/>
    </location>
</feature>
<comment type="caution">
    <text evidence="2">The sequence shown here is derived from an EMBL/GenBank/DDBJ whole genome shotgun (WGS) entry which is preliminary data.</text>
</comment>
<feature type="transmembrane region" description="Helical" evidence="1">
    <location>
        <begin position="198"/>
        <end position="218"/>
    </location>
</feature>
<feature type="transmembrane region" description="Helical" evidence="1">
    <location>
        <begin position="45"/>
        <end position="69"/>
    </location>
</feature>
<evidence type="ECO:0000313" key="2">
    <source>
        <dbReference type="EMBL" id="MBH5143897.1"/>
    </source>
</evidence>
<feature type="transmembrane region" description="Helical" evidence="1">
    <location>
        <begin position="12"/>
        <end position="33"/>
    </location>
</feature>
<dbReference type="AlphaFoldDB" id="A0A8I1D751"/>
<organism evidence="2 3">
    <name type="scientific">Rhodococcus erythropolis</name>
    <name type="common">Arthrobacter picolinophilus</name>
    <dbReference type="NCBI Taxonomy" id="1833"/>
    <lineage>
        <taxon>Bacteria</taxon>
        <taxon>Bacillati</taxon>
        <taxon>Actinomycetota</taxon>
        <taxon>Actinomycetes</taxon>
        <taxon>Mycobacteriales</taxon>
        <taxon>Nocardiaceae</taxon>
        <taxon>Rhodococcus</taxon>
        <taxon>Rhodococcus erythropolis group</taxon>
    </lineage>
</organism>
<feature type="transmembrane region" description="Helical" evidence="1">
    <location>
        <begin position="166"/>
        <end position="186"/>
    </location>
</feature>
<dbReference type="EMBL" id="JAECSB010000050">
    <property type="protein sequence ID" value="MBH5143897.1"/>
    <property type="molecule type" value="Genomic_DNA"/>
</dbReference>
<protein>
    <submittedName>
        <fullName evidence="2">Uncharacterized protein</fullName>
    </submittedName>
</protein>
<evidence type="ECO:0000256" key="1">
    <source>
        <dbReference type="SAM" id="Phobius"/>
    </source>
</evidence>
<dbReference type="RefSeq" id="WP_197941200.1">
    <property type="nucleotide sequence ID" value="NZ_JAECSB010000050.1"/>
</dbReference>